<keyword evidence="2" id="KW-1133">Transmembrane helix</keyword>
<keyword evidence="2" id="KW-0812">Transmembrane</keyword>
<keyword evidence="2" id="KW-0472">Membrane</keyword>
<keyword evidence="4" id="KW-1185">Reference proteome</keyword>
<feature type="compositionally biased region" description="Low complexity" evidence="1">
    <location>
        <begin position="10"/>
        <end position="20"/>
    </location>
</feature>
<proteinExistence type="predicted"/>
<protein>
    <recommendedName>
        <fullName evidence="5">DUF3043 domain-containing protein</fullName>
    </recommendedName>
</protein>
<evidence type="ECO:0000256" key="2">
    <source>
        <dbReference type="SAM" id="Phobius"/>
    </source>
</evidence>
<dbReference type="AlphaFoldDB" id="A0A1Y1RQD9"/>
<dbReference type="InterPro" id="IPR021403">
    <property type="entry name" value="DUF3043"/>
</dbReference>
<feature type="region of interest" description="Disordered" evidence="1">
    <location>
        <begin position="1"/>
        <end position="94"/>
    </location>
</feature>
<accession>A0A1Y1RQD9</accession>
<feature type="transmembrane region" description="Helical" evidence="2">
    <location>
        <begin position="140"/>
        <end position="157"/>
    </location>
</feature>
<dbReference type="EMBL" id="LXWF01000011">
    <property type="protein sequence ID" value="ORC21998.1"/>
    <property type="molecule type" value="Genomic_DNA"/>
</dbReference>
<comment type="caution">
    <text evidence="3">The sequence shown here is derived from an EMBL/GenBank/DDBJ whole genome shotgun (WGS) entry which is preliminary data.</text>
</comment>
<evidence type="ECO:0000313" key="4">
    <source>
        <dbReference type="Proteomes" id="UP000192359"/>
    </source>
</evidence>
<feature type="compositionally biased region" description="Basic and acidic residues" evidence="1">
    <location>
        <begin position="59"/>
        <end position="77"/>
    </location>
</feature>
<reference evidence="3 4" key="1">
    <citation type="submission" date="2016-05" db="EMBL/GenBank/DDBJ databases">
        <title>Draft genome sequence of a porcine commensal Rothia nasimurium.</title>
        <authorList>
            <person name="Gaiser R.A."/>
            <person name="Van Baarlen P."/>
            <person name="Wells J.M."/>
        </authorList>
    </citation>
    <scope>NUCLEOTIDE SEQUENCE [LARGE SCALE GENOMIC DNA]</scope>
    <source>
        <strain evidence="3 4">PT-32</strain>
    </source>
</reference>
<dbReference type="Pfam" id="PF11241">
    <property type="entry name" value="DUF3043"/>
    <property type="match status" value="1"/>
</dbReference>
<name>A0A1Y1RQD9_9MICC</name>
<organism evidence="3 4">
    <name type="scientific">Rothia nasimurium</name>
    <dbReference type="NCBI Taxonomy" id="85336"/>
    <lineage>
        <taxon>Bacteria</taxon>
        <taxon>Bacillati</taxon>
        <taxon>Actinomycetota</taxon>
        <taxon>Actinomycetes</taxon>
        <taxon>Micrococcales</taxon>
        <taxon>Micrococcaceae</taxon>
        <taxon>Rothia</taxon>
    </lineage>
</organism>
<evidence type="ECO:0008006" key="5">
    <source>
        <dbReference type="Google" id="ProtNLM"/>
    </source>
</evidence>
<sequence length="203" mass="23300">MFGRNKKTSENAGSAEAESSPNKEAEVEAGHPGYTAPKGRPTPSRKEREAARRTPLVPADRKAAKEAQREADRENRAKQQHALQTGDERYLPVNDRGPQRRYIRDYVDARFNLGDVMLIVILAAFIVGLLVPGWTQYSSLFMWAMILLWLADYWVMWRGLKKKLLAKFGSLEPRSAFYAFNRVMMIRRFRLPKPQVSRGQYPS</sequence>
<gene>
    <name evidence="3" type="ORF">A7979_00285</name>
</gene>
<dbReference type="OrthoDB" id="5194448at2"/>
<dbReference type="RefSeq" id="WP_083091046.1">
    <property type="nucleotide sequence ID" value="NZ_LXWF01000011.1"/>
</dbReference>
<evidence type="ECO:0000256" key="1">
    <source>
        <dbReference type="SAM" id="MobiDB-lite"/>
    </source>
</evidence>
<evidence type="ECO:0000313" key="3">
    <source>
        <dbReference type="EMBL" id="ORC21998.1"/>
    </source>
</evidence>
<feature type="transmembrane region" description="Helical" evidence="2">
    <location>
        <begin position="111"/>
        <end position="134"/>
    </location>
</feature>
<dbReference type="Proteomes" id="UP000192359">
    <property type="component" value="Unassembled WGS sequence"/>
</dbReference>